<dbReference type="EMBL" id="ML213511">
    <property type="protein sequence ID" value="TFK51522.1"/>
    <property type="molecule type" value="Genomic_DNA"/>
</dbReference>
<dbReference type="Proteomes" id="UP000305948">
    <property type="component" value="Unassembled WGS sequence"/>
</dbReference>
<proteinExistence type="predicted"/>
<gene>
    <name evidence="2" type="ORF">OE88DRAFT_1659578</name>
</gene>
<feature type="compositionally biased region" description="Basic residues" evidence="1">
    <location>
        <begin position="78"/>
        <end position="88"/>
    </location>
</feature>
<organism evidence="2 3">
    <name type="scientific">Heliocybe sulcata</name>
    <dbReference type="NCBI Taxonomy" id="5364"/>
    <lineage>
        <taxon>Eukaryota</taxon>
        <taxon>Fungi</taxon>
        <taxon>Dikarya</taxon>
        <taxon>Basidiomycota</taxon>
        <taxon>Agaricomycotina</taxon>
        <taxon>Agaricomycetes</taxon>
        <taxon>Gloeophyllales</taxon>
        <taxon>Gloeophyllaceae</taxon>
        <taxon>Heliocybe</taxon>
    </lineage>
</organism>
<evidence type="ECO:0000313" key="2">
    <source>
        <dbReference type="EMBL" id="TFK51522.1"/>
    </source>
</evidence>
<feature type="compositionally biased region" description="Low complexity" evidence="1">
    <location>
        <begin position="12"/>
        <end position="24"/>
    </location>
</feature>
<feature type="compositionally biased region" description="Basic and acidic residues" evidence="1">
    <location>
        <begin position="1"/>
        <end position="11"/>
    </location>
</feature>
<dbReference type="AlphaFoldDB" id="A0A5C3N386"/>
<feature type="compositionally biased region" description="Polar residues" evidence="1">
    <location>
        <begin position="64"/>
        <end position="77"/>
    </location>
</feature>
<protein>
    <submittedName>
        <fullName evidence="2">Uncharacterized protein</fullName>
    </submittedName>
</protein>
<feature type="region of interest" description="Disordered" evidence="1">
    <location>
        <begin position="1"/>
        <end position="88"/>
    </location>
</feature>
<evidence type="ECO:0000313" key="3">
    <source>
        <dbReference type="Proteomes" id="UP000305948"/>
    </source>
</evidence>
<accession>A0A5C3N386</accession>
<keyword evidence="3" id="KW-1185">Reference proteome</keyword>
<name>A0A5C3N386_9AGAM</name>
<reference evidence="2 3" key="1">
    <citation type="journal article" date="2019" name="Nat. Ecol. Evol.">
        <title>Megaphylogeny resolves global patterns of mushroom evolution.</title>
        <authorList>
            <person name="Varga T."/>
            <person name="Krizsan K."/>
            <person name="Foldi C."/>
            <person name="Dima B."/>
            <person name="Sanchez-Garcia M."/>
            <person name="Sanchez-Ramirez S."/>
            <person name="Szollosi G.J."/>
            <person name="Szarkandi J.G."/>
            <person name="Papp V."/>
            <person name="Albert L."/>
            <person name="Andreopoulos W."/>
            <person name="Angelini C."/>
            <person name="Antonin V."/>
            <person name="Barry K.W."/>
            <person name="Bougher N.L."/>
            <person name="Buchanan P."/>
            <person name="Buyck B."/>
            <person name="Bense V."/>
            <person name="Catcheside P."/>
            <person name="Chovatia M."/>
            <person name="Cooper J."/>
            <person name="Damon W."/>
            <person name="Desjardin D."/>
            <person name="Finy P."/>
            <person name="Geml J."/>
            <person name="Haridas S."/>
            <person name="Hughes K."/>
            <person name="Justo A."/>
            <person name="Karasinski D."/>
            <person name="Kautmanova I."/>
            <person name="Kiss B."/>
            <person name="Kocsube S."/>
            <person name="Kotiranta H."/>
            <person name="LaButti K.M."/>
            <person name="Lechner B.E."/>
            <person name="Liimatainen K."/>
            <person name="Lipzen A."/>
            <person name="Lukacs Z."/>
            <person name="Mihaltcheva S."/>
            <person name="Morgado L.N."/>
            <person name="Niskanen T."/>
            <person name="Noordeloos M.E."/>
            <person name="Ohm R.A."/>
            <person name="Ortiz-Santana B."/>
            <person name="Ovrebo C."/>
            <person name="Racz N."/>
            <person name="Riley R."/>
            <person name="Savchenko A."/>
            <person name="Shiryaev A."/>
            <person name="Soop K."/>
            <person name="Spirin V."/>
            <person name="Szebenyi C."/>
            <person name="Tomsovsky M."/>
            <person name="Tulloss R.E."/>
            <person name="Uehling J."/>
            <person name="Grigoriev I.V."/>
            <person name="Vagvolgyi C."/>
            <person name="Papp T."/>
            <person name="Martin F.M."/>
            <person name="Miettinen O."/>
            <person name="Hibbett D.S."/>
            <person name="Nagy L.G."/>
        </authorList>
    </citation>
    <scope>NUCLEOTIDE SEQUENCE [LARGE SCALE GENOMIC DNA]</scope>
    <source>
        <strain evidence="2 3">OMC1185</strain>
    </source>
</reference>
<evidence type="ECO:0000256" key="1">
    <source>
        <dbReference type="SAM" id="MobiDB-lite"/>
    </source>
</evidence>
<sequence length="88" mass="9424">MKEAKSGKNADRAAAASSSDASAAVGLQRVISQTERCDIRPTTEESQGCRRSTRKRNREAGEETQPSAPSTEGSSKATNKRRKNSNGK</sequence>